<dbReference type="PANTHER" id="PTHR15937:SF3">
    <property type="entry name" value="TRANSMEMBRANE 7 SUPERFAMILY MEMBER 3"/>
    <property type="match status" value="1"/>
</dbReference>
<feature type="signal peptide" evidence="6">
    <location>
        <begin position="1"/>
        <end position="23"/>
    </location>
</feature>
<keyword evidence="6" id="KW-0732">Signal</keyword>
<feature type="chain" id="PRO_5004578738" description="TM7S3/TM198-like domain-containing protein" evidence="6">
    <location>
        <begin position="24"/>
        <end position="553"/>
    </location>
</feature>
<evidence type="ECO:0000256" key="2">
    <source>
        <dbReference type="ARBA" id="ARBA00022692"/>
    </source>
</evidence>
<feature type="transmembrane region" description="Helical" evidence="5">
    <location>
        <begin position="400"/>
        <end position="418"/>
    </location>
</feature>
<dbReference type="eggNOG" id="ENOG502QS07">
    <property type="taxonomic scope" value="Eukaryota"/>
</dbReference>
<name>T1IRJ0_STRMM</name>
<comment type="subcellular location">
    <subcellularLocation>
        <location evidence="1">Membrane</location>
        <topology evidence="1">Multi-pass membrane protein</topology>
    </subcellularLocation>
</comment>
<dbReference type="PANTHER" id="PTHR15937">
    <property type="entry name" value="TRANSMEMBRANE 7 SUPERFAMILY MEMBER 3"/>
    <property type="match status" value="1"/>
</dbReference>
<dbReference type="Pfam" id="PF13886">
    <property type="entry name" value="TM7S3_TM198"/>
    <property type="match status" value="1"/>
</dbReference>
<evidence type="ECO:0000256" key="6">
    <source>
        <dbReference type="SAM" id="SignalP"/>
    </source>
</evidence>
<dbReference type="GO" id="GO:0043069">
    <property type="term" value="P:negative regulation of programmed cell death"/>
    <property type="evidence" value="ECO:0007669"/>
    <property type="project" value="TreeGrafter"/>
</dbReference>
<dbReference type="STRING" id="126957.T1IRJ0"/>
<keyword evidence="3 5" id="KW-1133">Transmembrane helix</keyword>
<keyword evidence="4 5" id="KW-0472">Membrane</keyword>
<dbReference type="Proteomes" id="UP000014500">
    <property type="component" value="Unassembled WGS sequence"/>
</dbReference>
<protein>
    <recommendedName>
        <fullName evidence="7">TM7S3/TM198-like domain-containing protein</fullName>
    </recommendedName>
</protein>
<evidence type="ECO:0000313" key="8">
    <source>
        <dbReference type="EnsemblMetazoa" id="SMAR003683-PA"/>
    </source>
</evidence>
<feature type="domain" description="TM7S3/TM198-like" evidence="7">
    <location>
        <begin position="292"/>
        <end position="495"/>
    </location>
</feature>
<reference evidence="9" key="1">
    <citation type="submission" date="2011-05" db="EMBL/GenBank/DDBJ databases">
        <authorList>
            <person name="Richards S.R."/>
            <person name="Qu J."/>
            <person name="Jiang H."/>
            <person name="Jhangiani S.N."/>
            <person name="Agravi P."/>
            <person name="Goodspeed R."/>
            <person name="Gross S."/>
            <person name="Mandapat C."/>
            <person name="Jackson L."/>
            <person name="Mathew T."/>
            <person name="Pu L."/>
            <person name="Thornton R."/>
            <person name="Saada N."/>
            <person name="Wilczek-Boney K.B."/>
            <person name="Lee S."/>
            <person name="Kovar C."/>
            <person name="Wu Y."/>
            <person name="Scherer S.E."/>
            <person name="Worley K.C."/>
            <person name="Muzny D.M."/>
            <person name="Gibbs R."/>
        </authorList>
    </citation>
    <scope>NUCLEOTIDE SEQUENCE</scope>
    <source>
        <strain evidence="9">Brora</strain>
    </source>
</reference>
<dbReference type="OMA" id="VCTWYLQ"/>
<evidence type="ECO:0000256" key="3">
    <source>
        <dbReference type="ARBA" id="ARBA00022989"/>
    </source>
</evidence>
<evidence type="ECO:0000259" key="7">
    <source>
        <dbReference type="Pfam" id="PF13886"/>
    </source>
</evidence>
<dbReference type="Pfam" id="PF25992">
    <property type="entry name" value="Ig_TM7SF3_N"/>
    <property type="match status" value="1"/>
</dbReference>
<evidence type="ECO:0000313" key="9">
    <source>
        <dbReference type="Proteomes" id="UP000014500"/>
    </source>
</evidence>
<proteinExistence type="predicted"/>
<accession>T1IRJ0</accession>
<sequence>MTHVKKMLLGALSFCLLLKLTSSEKLNDESINLVPGQQLLRTIPPDVSIELITSDIPIKYRYALFQAHSQIYSLILSFTNDVMTHGSHIESNNAGLIKLLGLRETSTHVFLRSNAPEPVNVYLGVELYTHSDPIPGGCNMEFDVETSPFLRVSYNAFITKIAYQPGSLGYKRGEVPKSCDVSYTSMDYDFYVYHLTEGNLEESDYFKAISIMMDLNRMKNEAKKVSPLFAMSRMTYAVTTYRRQGMVFNVVVRNKSDSAPYVPGVTYGCKLLGDTDSCADLLKPFEWLLAIVGALLGVFLCFFGHRFFKTALASFGFITTAMIIYIILIRWATMSYPATVAITLLVGVIGAFGWAFTWWLYGSPLVAVLLPGFDLGFLCGCILMFTPLGDLQLFQNDANYWLLIGCCVLLVSIILISFTKLLHILSCTVIGSYAAIFLIDYFIDGSLRYILIDVIRRATIPNYNNVINVIAYQTCDIILTIAWALLIIIATIFQHIRERGRPPFPFSEYRIRKLIRLELLQQQQEPETDPLLPNNSSITNPNYSRGRYQSIVF</sequence>
<feature type="transmembrane region" description="Helical" evidence="5">
    <location>
        <begin position="311"/>
        <end position="332"/>
    </location>
</feature>
<evidence type="ECO:0000256" key="1">
    <source>
        <dbReference type="ARBA" id="ARBA00004141"/>
    </source>
</evidence>
<dbReference type="InterPro" id="IPR025256">
    <property type="entry name" value="TM7S3/TM198-like_dom"/>
</dbReference>
<feature type="transmembrane region" description="Helical" evidence="5">
    <location>
        <begin position="338"/>
        <end position="361"/>
    </location>
</feature>
<feature type="transmembrane region" description="Helical" evidence="5">
    <location>
        <begin position="425"/>
        <end position="443"/>
    </location>
</feature>
<evidence type="ECO:0000256" key="4">
    <source>
        <dbReference type="ARBA" id="ARBA00023136"/>
    </source>
</evidence>
<feature type="transmembrane region" description="Helical" evidence="5">
    <location>
        <begin position="287"/>
        <end position="304"/>
    </location>
</feature>
<feature type="transmembrane region" description="Helical" evidence="5">
    <location>
        <begin position="470"/>
        <end position="493"/>
    </location>
</feature>
<keyword evidence="2 5" id="KW-0812">Transmembrane</keyword>
<reference evidence="8" key="2">
    <citation type="submission" date="2015-02" db="UniProtKB">
        <authorList>
            <consortium name="EnsemblMetazoa"/>
        </authorList>
    </citation>
    <scope>IDENTIFICATION</scope>
</reference>
<organism evidence="8 9">
    <name type="scientific">Strigamia maritima</name>
    <name type="common">European centipede</name>
    <name type="synonym">Geophilus maritimus</name>
    <dbReference type="NCBI Taxonomy" id="126957"/>
    <lineage>
        <taxon>Eukaryota</taxon>
        <taxon>Metazoa</taxon>
        <taxon>Ecdysozoa</taxon>
        <taxon>Arthropoda</taxon>
        <taxon>Myriapoda</taxon>
        <taxon>Chilopoda</taxon>
        <taxon>Pleurostigmophora</taxon>
        <taxon>Geophilomorpha</taxon>
        <taxon>Linotaeniidae</taxon>
        <taxon>Strigamia</taxon>
    </lineage>
</organism>
<dbReference type="InterPro" id="IPR042502">
    <property type="entry name" value="TM7SF3"/>
</dbReference>
<evidence type="ECO:0000256" key="5">
    <source>
        <dbReference type="SAM" id="Phobius"/>
    </source>
</evidence>
<dbReference type="AlphaFoldDB" id="T1IRJ0"/>
<feature type="transmembrane region" description="Helical" evidence="5">
    <location>
        <begin position="368"/>
        <end position="388"/>
    </location>
</feature>
<keyword evidence="9" id="KW-1185">Reference proteome</keyword>
<dbReference type="EMBL" id="JH431363">
    <property type="status" value="NOT_ANNOTATED_CDS"/>
    <property type="molecule type" value="Genomic_DNA"/>
</dbReference>
<dbReference type="HOGENOM" id="CLU_029739_0_0_1"/>
<dbReference type="GO" id="GO:0005886">
    <property type="term" value="C:plasma membrane"/>
    <property type="evidence" value="ECO:0007669"/>
    <property type="project" value="TreeGrafter"/>
</dbReference>
<dbReference type="PhylomeDB" id="T1IRJ0"/>
<dbReference type="EnsemblMetazoa" id="SMAR003683-RA">
    <property type="protein sequence ID" value="SMAR003683-PA"/>
    <property type="gene ID" value="SMAR003683"/>
</dbReference>